<evidence type="ECO:0000313" key="3">
    <source>
        <dbReference type="Proteomes" id="UP000620124"/>
    </source>
</evidence>
<dbReference type="AlphaFoldDB" id="A0A8H6XQY5"/>
<keyword evidence="3" id="KW-1185">Reference proteome</keyword>
<organism evidence="2 3">
    <name type="scientific">Mycena venus</name>
    <dbReference type="NCBI Taxonomy" id="2733690"/>
    <lineage>
        <taxon>Eukaryota</taxon>
        <taxon>Fungi</taxon>
        <taxon>Dikarya</taxon>
        <taxon>Basidiomycota</taxon>
        <taxon>Agaricomycotina</taxon>
        <taxon>Agaricomycetes</taxon>
        <taxon>Agaricomycetidae</taxon>
        <taxon>Agaricales</taxon>
        <taxon>Marasmiineae</taxon>
        <taxon>Mycenaceae</taxon>
        <taxon>Mycena</taxon>
    </lineage>
</organism>
<evidence type="ECO:0000313" key="2">
    <source>
        <dbReference type="EMBL" id="KAF7344854.1"/>
    </source>
</evidence>
<protein>
    <submittedName>
        <fullName evidence="2">Er-derived vesicles protein erv14</fullName>
    </submittedName>
</protein>
<keyword evidence="1" id="KW-0812">Transmembrane</keyword>
<feature type="transmembrane region" description="Helical" evidence="1">
    <location>
        <begin position="49"/>
        <end position="70"/>
    </location>
</feature>
<accession>A0A8H6XQY5</accession>
<keyword evidence="1" id="KW-0472">Membrane</keyword>
<dbReference type="GO" id="GO:0016192">
    <property type="term" value="P:vesicle-mediated transport"/>
    <property type="evidence" value="ECO:0007669"/>
    <property type="project" value="InterPro"/>
</dbReference>
<evidence type="ECO:0000256" key="1">
    <source>
        <dbReference type="SAM" id="Phobius"/>
    </source>
</evidence>
<dbReference type="SMART" id="SM01398">
    <property type="entry name" value="Cornichon"/>
    <property type="match status" value="1"/>
</dbReference>
<dbReference type="Pfam" id="PF03311">
    <property type="entry name" value="Cornichon"/>
    <property type="match status" value="1"/>
</dbReference>
<reference evidence="2" key="1">
    <citation type="submission" date="2020-05" db="EMBL/GenBank/DDBJ databases">
        <title>Mycena genomes resolve the evolution of fungal bioluminescence.</title>
        <authorList>
            <person name="Tsai I.J."/>
        </authorList>
    </citation>
    <scope>NUCLEOTIDE SEQUENCE</scope>
    <source>
        <strain evidence="2">CCC161011</strain>
    </source>
</reference>
<gene>
    <name evidence="2" type="ORF">MVEN_01647100</name>
</gene>
<dbReference type="Proteomes" id="UP000620124">
    <property type="component" value="Unassembled WGS sequence"/>
</dbReference>
<dbReference type="OrthoDB" id="2919099at2759"/>
<sequence>MGDGYSFLFAMLVAAFLMFCSLFFLILFSDFEDQRISKEQLCKTLNQFVIIELVAPIFLAGLFLGSRQWLPFVLNVPVTVYNFNKIRNNDHLFVPEPDEVPEGSSGTQERDLCEDRVLSVIILGLFVLYVCRPHNIN</sequence>
<comment type="caution">
    <text evidence="2">The sequence shown here is derived from an EMBL/GenBank/DDBJ whole genome shotgun (WGS) entry which is preliminary data.</text>
</comment>
<name>A0A8H6XQY5_9AGAR</name>
<dbReference type="InterPro" id="IPR003377">
    <property type="entry name" value="Cornichon"/>
</dbReference>
<feature type="transmembrane region" description="Helical" evidence="1">
    <location>
        <begin position="116"/>
        <end position="131"/>
    </location>
</feature>
<dbReference type="EMBL" id="JACAZI010000014">
    <property type="protein sequence ID" value="KAF7344854.1"/>
    <property type="molecule type" value="Genomic_DNA"/>
</dbReference>
<keyword evidence="1" id="KW-1133">Transmembrane helix</keyword>
<feature type="transmembrane region" description="Helical" evidence="1">
    <location>
        <begin position="6"/>
        <end position="28"/>
    </location>
</feature>
<proteinExistence type="predicted"/>